<sequence>MHIGHIRTADSRQHMPKSANPGRSGCRLLKKAEREDLVNSLKNRYPRVISDVYIRKLQGNNILTQRTAGKIESRADASYQKIKNTMLASKTFDEIQQWREYGFNFG</sequence>
<accession>A0A3V2NZC5</accession>
<name>A0A3V2NZC5_SALET</name>
<feature type="region of interest" description="Disordered" evidence="1">
    <location>
        <begin position="1"/>
        <end position="26"/>
    </location>
</feature>
<dbReference type="EMBL" id="AAACIV010000027">
    <property type="protein sequence ID" value="EAA7255320.1"/>
    <property type="molecule type" value="Genomic_DNA"/>
</dbReference>
<evidence type="ECO:0000256" key="1">
    <source>
        <dbReference type="SAM" id="MobiDB-lite"/>
    </source>
</evidence>
<gene>
    <name evidence="2" type="ORF">DSF98_22080</name>
</gene>
<dbReference type="AlphaFoldDB" id="A0A3V2NZC5"/>
<dbReference type="Proteomes" id="UP000839682">
    <property type="component" value="Unassembled WGS sequence"/>
</dbReference>
<organism evidence="2">
    <name type="scientific">Salmonella enterica I</name>
    <dbReference type="NCBI Taxonomy" id="59201"/>
    <lineage>
        <taxon>Bacteria</taxon>
        <taxon>Pseudomonadati</taxon>
        <taxon>Pseudomonadota</taxon>
        <taxon>Gammaproteobacteria</taxon>
        <taxon>Enterobacterales</taxon>
        <taxon>Enterobacteriaceae</taxon>
        <taxon>Salmonella</taxon>
    </lineage>
</organism>
<proteinExistence type="predicted"/>
<evidence type="ECO:0000313" key="2">
    <source>
        <dbReference type="EMBL" id="EAA7255320.1"/>
    </source>
</evidence>
<reference evidence="2" key="1">
    <citation type="submission" date="2018-07" db="EMBL/GenBank/DDBJ databases">
        <authorList>
            <person name="Ashton P.M."/>
            <person name="Dallman T."/>
            <person name="Nair S."/>
            <person name="De Pinna E."/>
            <person name="Peters T."/>
            <person name="Grant K."/>
        </authorList>
    </citation>
    <scope>NUCLEOTIDE SEQUENCE [LARGE SCALE GENOMIC DNA]</scope>
    <source>
        <strain evidence="2">440016</strain>
    </source>
</reference>
<comment type="caution">
    <text evidence="2">The sequence shown here is derived from an EMBL/GenBank/DDBJ whole genome shotgun (WGS) entry which is preliminary data.</text>
</comment>
<protein>
    <submittedName>
        <fullName evidence="2">Uncharacterized protein</fullName>
    </submittedName>
</protein>